<comment type="catalytic activity">
    <reaction evidence="9">
        <text>DNA(n) + a 2'-deoxyribonucleoside 5'-triphosphate = DNA(n+1) + diphosphate</text>
        <dbReference type="Rhea" id="RHEA:22508"/>
        <dbReference type="Rhea" id="RHEA-COMP:17339"/>
        <dbReference type="Rhea" id="RHEA-COMP:17340"/>
        <dbReference type="ChEBI" id="CHEBI:33019"/>
        <dbReference type="ChEBI" id="CHEBI:61560"/>
        <dbReference type="ChEBI" id="CHEBI:173112"/>
        <dbReference type="EC" id="2.7.7.7"/>
    </reaction>
</comment>
<dbReference type="PRINTS" id="PR00868">
    <property type="entry name" value="DNAPOLI"/>
</dbReference>
<dbReference type="SUPFAM" id="SSF56672">
    <property type="entry name" value="DNA/RNA polymerases"/>
    <property type="match status" value="1"/>
</dbReference>
<evidence type="ECO:0000256" key="9">
    <source>
        <dbReference type="ARBA" id="ARBA00049244"/>
    </source>
</evidence>
<organism evidence="12 13">
    <name type="scientific">Pueribacillus theae</name>
    <dbReference type="NCBI Taxonomy" id="2171751"/>
    <lineage>
        <taxon>Bacteria</taxon>
        <taxon>Bacillati</taxon>
        <taxon>Bacillota</taxon>
        <taxon>Bacilli</taxon>
        <taxon>Bacillales</taxon>
        <taxon>Bacillaceae</taxon>
        <taxon>Pueribacillus</taxon>
    </lineage>
</organism>
<dbReference type="RefSeq" id="WP_116554823.1">
    <property type="nucleotide sequence ID" value="NZ_QCZG01000019.1"/>
</dbReference>
<dbReference type="InterPro" id="IPR001098">
    <property type="entry name" value="DNA-dir_DNA_pol_A_palm_dom"/>
</dbReference>
<proteinExistence type="inferred from homology"/>
<dbReference type="GO" id="GO:0003887">
    <property type="term" value="F:DNA-directed DNA polymerase activity"/>
    <property type="evidence" value="ECO:0007669"/>
    <property type="project" value="UniProtKB-KW"/>
</dbReference>
<comment type="caution">
    <text evidence="12">The sequence shown here is derived from an EMBL/GenBank/DDBJ whole genome shotgun (WGS) entry which is preliminary data.</text>
</comment>
<name>A0A2U1K0U1_9BACI</name>
<evidence type="ECO:0000256" key="5">
    <source>
        <dbReference type="ARBA" id="ARBA00022695"/>
    </source>
</evidence>
<dbReference type="GO" id="GO:0008408">
    <property type="term" value="F:3'-5' exonuclease activity"/>
    <property type="evidence" value="ECO:0007669"/>
    <property type="project" value="InterPro"/>
</dbReference>
<dbReference type="SUPFAM" id="SSF53098">
    <property type="entry name" value="Ribonuclease H-like"/>
    <property type="match status" value="1"/>
</dbReference>
<accession>A0A2U1K0U1</accession>
<dbReference type="PANTHER" id="PTHR10133">
    <property type="entry name" value="DNA POLYMERASE I"/>
    <property type="match status" value="1"/>
</dbReference>
<dbReference type="InterPro" id="IPR043502">
    <property type="entry name" value="DNA/RNA_pol_sf"/>
</dbReference>
<feature type="domain" description="DNA-directed DNA polymerase family A palm" evidence="11">
    <location>
        <begin position="383"/>
        <end position="591"/>
    </location>
</feature>
<gene>
    <name evidence="12" type="ORF">DCC39_10355</name>
</gene>
<dbReference type="Gene3D" id="1.10.150.20">
    <property type="entry name" value="5' to 3' exonuclease, C-terminal subdomain"/>
    <property type="match status" value="1"/>
</dbReference>
<dbReference type="EMBL" id="QCZG01000019">
    <property type="protein sequence ID" value="PWA11091.1"/>
    <property type="molecule type" value="Genomic_DNA"/>
</dbReference>
<evidence type="ECO:0000259" key="11">
    <source>
        <dbReference type="SMART" id="SM00482"/>
    </source>
</evidence>
<evidence type="ECO:0000259" key="10">
    <source>
        <dbReference type="SMART" id="SM00474"/>
    </source>
</evidence>
<keyword evidence="4" id="KW-0808">Transferase</keyword>
<evidence type="ECO:0000313" key="13">
    <source>
        <dbReference type="Proteomes" id="UP000245998"/>
    </source>
</evidence>
<evidence type="ECO:0000256" key="8">
    <source>
        <dbReference type="ARBA" id="ARBA00023125"/>
    </source>
</evidence>
<keyword evidence="6" id="KW-0235">DNA replication</keyword>
<dbReference type="OrthoDB" id="2969200at2"/>
<dbReference type="Gene3D" id="3.30.70.370">
    <property type="match status" value="1"/>
</dbReference>
<dbReference type="SMART" id="SM00482">
    <property type="entry name" value="POLAc"/>
    <property type="match status" value="1"/>
</dbReference>
<evidence type="ECO:0000256" key="3">
    <source>
        <dbReference type="ARBA" id="ARBA00020311"/>
    </source>
</evidence>
<dbReference type="InterPro" id="IPR012337">
    <property type="entry name" value="RNaseH-like_sf"/>
</dbReference>
<dbReference type="GO" id="GO:0006302">
    <property type="term" value="P:double-strand break repair"/>
    <property type="evidence" value="ECO:0007669"/>
    <property type="project" value="TreeGrafter"/>
</dbReference>
<keyword evidence="13" id="KW-1185">Reference proteome</keyword>
<dbReference type="Gene3D" id="1.20.1060.10">
    <property type="entry name" value="Taq DNA Polymerase, Chain T, domain 4"/>
    <property type="match status" value="1"/>
</dbReference>
<keyword evidence="7" id="KW-0239">DNA-directed DNA polymerase</keyword>
<dbReference type="InterPro" id="IPR019760">
    <property type="entry name" value="DNA-dir_DNA_pol_A_CS"/>
</dbReference>
<dbReference type="Pfam" id="PF00476">
    <property type="entry name" value="DNA_pol_A"/>
    <property type="match status" value="1"/>
</dbReference>
<dbReference type="Proteomes" id="UP000245998">
    <property type="component" value="Unassembled WGS sequence"/>
</dbReference>
<keyword evidence="8" id="KW-0238">DNA-binding</keyword>
<feature type="domain" description="3'-5' exonuclease" evidence="10">
    <location>
        <begin position="2"/>
        <end position="174"/>
    </location>
</feature>
<dbReference type="Pfam" id="PF01612">
    <property type="entry name" value="DNA_pol_A_exo1"/>
    <property type="match status" value="1"/>
</dbReference>
<dbReference type="SMART" id="SM00474">
    <property type="entry name" value="35EXOc"/>
    <property type="match status" value="1"/>
</dbReference>
<dbReference type="GO" id="GO:0006261">
    <property type="term" value="P:DNA-templated DNA replication"/>
    <property type="evidence" value="ECO:0007669"/>
    <property type="project" value="InterPro"/>
</dbReference>
<dbReference type="AlphaFoldDB" id="A0A2U1K0U1"/>
<evidence type="ECO:0000313" key="12">
    <source>
        <dbReference type="EMBL" id="PWA11091.1"/>
    </source>
</evidence>
<dbReference type="InterPro" id="IPR002298">
    <property type="entry name" value="DNA_polymerase_A"/>
</dbReference>
<evidence type="ECO:0000256" key="2">
    <source>
        <dbReference type="ARBA" id="ARBA00012417"/>
    </source>
</evidence>
<evidence type="ECO:0000256" key="6">
    <source>
        <dbReference type="ARBA" id="ARBA00022705"/>
    </source>
</evidence>
<evidence type="ECO:0000256" key="4">
    <source>
        <dbReference type="ARBA" id="ARBA00022679"/>
    </source>
</evidence>
<dbReference type="InterPro" id="IPR002562">
    <property type="entry name" value="3'-5'_exonuclease_dom"/>
</dbReference>
<reference evidence="12 13" key="1">
    <citation type="submission" date="2018-04" db="EMBL/GenBank/DDBJ databases">
        <title>Camelliibacillus theae gen. nov., sp. nov., isolated from Pu'er tea.</title>
        <authorList>
            <person name="Niu L."/>
        </authorList>
    </citation>
    <scope>NUCLEOTIDE SEQUENCE [LARGE SCALE GENOMIC DNA]</scope>
    <source>
        <strain evidence="12 13">T8</strain>
    </source>
</reference>
<evidence type="ECO:0000256" key="7">
    <source>
        <dbReference type="ARBA" id="ARBA00022932"/>
    </source>
</evidence>
<dbReference type="GO" id="GO:0003677">
    <property type="term" value="F:DNA binding"/>
    <property type="evidence" value="ECO:0007669"/>
    <property type="project" value="UniProtKB-KW"/>
</dbReference>
<protein>
    <recommendedName>
        <fullName evidence="3">DNA polymerase I</fullName>
        <ecNumber evidence="2">2.7.7.7</ecNumber>
    </recommendedName>
</protein>
<dbReference type="PANTHER" id="PTHR10133:SF27">
    <property type="entry name" value="DNA POLYMERASE NU"/>
    <property type="match status" value="1"/>
</dbReference>
<comment type="similarity">
    <text evidence="1">Belongs to the DNA polymerase type-A family.</text>
</comment>
<evidence type="ECO:0000256" key="1">
    <source>
        <dbReference type="ARBA" id="ARBA00007705"/>
    </source>
</evidence>
<dbReference type="EC" id="2.7.7.7" evidence="2"/>
<dbReference type="InterPro" id="IPR036397">
    <property type="entry name" value="RNaseH_sf"/>
</dbReference>
<sequence>MSNYVLTAKEALDVLEKYHTDKPKYVAIDTETTGLQWDTHEAFLIQVGWGWGDNYAFPVQFSREVAEIIEDPSSEKVLHNAKFDTHFLENLGIKVAGKVHDSQVMARLLLSGNESIALDDLATHLIDQKAGEADKALRKWMKQEKTRRSKQLTTELRKAGYTRKAYDNWKKENIPLPPEVLEIEKSVDLNVTYEDVPLEIMEKYATGDVRHTLALFNKFRPIIKSNNLTNAYERDMQTISYVYNWERRGMSVDLPYLEEGIEYGELKLKELEQEIHTIAGRELNTNSPKQILGIFHERGLPIKATDEETLEGIAAQDPLASKIVEYRKHGKIVGTYFKPIYERAKRTGGTIHANFNVAGPVTGRFSSSDPNLQNIPNHNLGEKLNVRRAFIPSNGYSFVFMDYSQMEVIIMAEYSGDENLIQAILNKEDLHTKTALSIDPRAKEVYLPGVPKDEQPPEFQKIRSMAKATTFGIFYGIGASTLSKNLKIDIETARQYIRNFFLTYPRIEAFMRAVQNTAQRRPGRYVINKFGRVYWGVEGREYALANYLIQGTGADMIKTAIDRCEKLLQGYKSRIVLMVHDELIFEIADGEQHLIPLLKEQMTYFPTFKLPIEVGIEYSSTSWAEPLPWRGQDKKQTA</sequence>
<dbReference type="PROSITE" id="PS00447">
    <property type="entry name" value="DNA_POLYMERASE_A"/>
    <property type="match status" value="1"/>
</dbReference>
<dbReference type="Gene3D" id="3.30.420.10">
    <property type="entry name" value="Ribonuclease H-like superfamily/Ribonuclease H"/>
    <property type="match status" value="1"/>
</dbReference>
<keyword evidence="5" id="KW-0548">Nucleotidyltransferase</keyword>